<accession>A0A9Q0K1Z9</accession>
<dbReference type="InterPro" id="IPR007657">
    <property type="entry name" value="Glycosyltransferase_61"/>
</dbReference>
<evidence type="ECO:0000256" key="3">
    <source>
        <dbReference type="ARBA" id="ARBA00022679"/>
    </source>
</evidence>
<dbReference type="Pfam" id="PF04577">
    <property type="entry name" value="Glyco_transf_61"/>
    <property type="match status" value="1"/>
</dbReference>
<evidence type="ECO:0000313" key="8">
    <source>
        <dbReference type="Proteomes" id="UP001141806"/>
    </source>
</evidence>
<dbReference type="EMBL" id="JAMYWD010000009">
    <property type="protein sequence ID" value="KAJ4960874.1"/>
    <property type="molecule type" value="Genomic_DNA"/>
</dbReference>
<keyword evidence="8" id="KW-1185">Reference proteome</keyword>
<evidence type="ECO:0000256" key="1">
    <source>
        <dbReference type="ARBA" id="ARBA00004323"/>
    </source>
</evidence>
<organism evidence="7 8">
    <name type="scientific">Protea cynaroides</name>
    <dbReference type="NCBI Taxonomy" id="273540"/>
    <lineage>
        <taxon>Eukaryota</taxon>
        <taxon>Viridiplantae</taxon>
        <taxon>Streptophyta</taxon>
        <taxon>Embryophyta</taxon>
        <taxon>Tracheophyta</taxon>
        <taxon>Spermatophyta</taxon>
        <taxon>Magnoliopsida</taxon>
        <taxon>Proteales</taxon>
        <taxon>Proteaceae</taxon>
        <taxon>Protea</taxon>
    </lineage>
</organism>
<name>A0A9Q0K1Z9_9MAGN</name>
<keyword evidence="4" id="KW-0325">Glycoprotein</keyword>
<feature type="domain" description="Glycosyltransferase 61 catalytic" evidence="6">
    <location>
        <begin position="210"/>
        <end position="401"/>
    </location>
</feature>
<dbReference type="Proteomes" id="UP001141806">
    <property type="component" value="Unassembled WGS sequence"/>
</dbReference>
<evidence type="ECO:0000259" key="6">
    <source>
        <dbReference type="Pfam" id="PF04577"/>
    </source>
</evidence>
<gene>
    <name evidence="7" type="ORF">NE237_020784</name>
</gene>
<keyword evidence="2" id="KW-0328">Glycosyltransferase</keyword>
<feature type="transmembrane region" description="Helical" evidence="5">
    <location>
        <begin position="36"/>
        <end position="55"/>
    </location>
</feature>
<dbReference type="OrthoDB" id="529273at2759"/>
<keyword evidence="5" id="KW-0472">Membrane</keyword>
<evidence type="ECO:0000256" key="4">
    <source>
        <dbReference type="ARBA" id="ARBA00023180"/>
    </source>
</evidence>
<dbReference type="AlphaFoldDB" id="A0A9Q0K1Z9"/>
<dbReference type="GO" id="GO:0016763">
    <property type="term" value="F:pentosyltransferase activity"/>
    <property type="evidence" value="ECO:0007669"/>
    <property type="project" value="UniProtKB-ARBA"/>
</dbReference>
<dbReference type="GO" id="GO:0000139">
    <property type="term" value="C:Golgi membrane"/>
    <property type="evidence" value="ECO:0007669"/>
    <property type="project" value="UniProtKB-SubCell"/>
</dbReference>
<reference evidence="7" key="1">
    <citation type="journal article" date="2023" name="Plant J.">
        <title>The genome of the king protea, Protea cynaroides.</title>
        <authorList>
            <person name="Chang J."/>
            <person name="Duong T.A."/>
            <person name="Schoeman C."/>
            <person name="Ma X."/>
            <person name="Roodt D."/>
            <person name="Barker N."/>
            <person name="Li Z."/>
            <person name="Van de Peer Y."/>
            <person name="Mizrachi E."/>
        </authorList>
    </citation>
    <scope>NUCLEOTIDE SEQUENCE</scope>
    <source>
        <tissue evidence="7">Young leaves</tissue>
    </source>
</reference>
<dbReference type="InterPro" id="IPR049625">
    <property type="entry name" value="Glyco_transf_61_cat"/>
</dbReference>
<dbReference type="PANTHER" id="PTHR20961:SF5">
    <property type="entry name" value="GLYCOSYLTRANSFERASE-RELATED"/>
    <property type="match status" value="1"/>
</dbReference>
<evidence type="ECO:0000256" key="5">
    <source>
        <dbReference type="SAM" id="Phobius"/>
    </source>
</evidence>
<dbReference type="PANTHER" id="PTHR20961">
    <property type="entry name" value="GLYCOSYLTRANSFERASE"/>
    <property type="match status" value="1"/>
</dbReference>
<comment type="caution">
    <text evidence="7">The sequence shown here is derived from an EMBL/GenBank/DDBJ whole genome shotgun (WGS) entry which is preliminary data.</text>
</comment>
<keyword evidence="3" id="KW-0808">Transferase</keyword>
<evidence type="ECO:0000313" key="7">
    <source>
        <dbReference type="EMBL" id="KAJ4960874.1"/>
    </source>
</evidence>
<keyword evidence="5" id="KW-0812">Transmembrane</keyword>
<protein>
    <recommendedName>
        <fullName evidence="6">Glycosyltransferase 61 catalytic domain-containing protein</fullName>
    </recommendedName>
</protein>
<sequence length="494" mass="56105">MSIQVEDFPFEVSKEGKPTYDTIFARSFSQHEQQKLGYAALVSCFIIVFSFFAIIQPHLLMSSLPILNPRPSRIPALPMLVKEDTSISQQMVMTKMSILKGVGERKVKQEIKPICNVLDPRSDSCEVKGEIRIHGNSSTIFSVSSQKDSLAGQGSWTIRPYPRKGDGIAMAHVRELSVKTLGGDEEAPHCTVNHNVPVIVFSIGGYAGNYFHDFTDVLIPLFVTSHQFNREVQFLITDLRNYWIEKYHTVLKQLSRYDVIDNDRDHYNVHCFPHMIMGLKASKEFSIDTSKSPNGYSMPDFRQFLKNTFSLKRATAIKFRDDHTDRKPRLLLISRKKSRSLANEDEVAEMARSLGYEVVVDEAISEISKIASLVNSFDVLMGVHGAGLTNLVFLPANAIVIQIVPLGLDFLAMKDFGKPSLDLNLRYLEYKIKEEESSLIQQYPRNHVVFPDSDTINELGWLHFKSIYLDKQDVKIDVGRFRDKLLEALELLHG</sequence>
<comment type="subcellular location">
    <subcellularLocation>
        <location evidence="1">Golgi apparatus membrane</location>
        <topology evidence="1">Single-pass type II membrane protein</topology>
    </subcellularLocation>
</comment>
<evidence type="ECO:0000256" key="2">
    <source>
        <dbReference type="ARBA" id="ARBA00022676"/>
    </source>
</evidence>
<proteinExistence type="predicted"/>
<keyword evidence="5" id="KW-1133">Transmembrane helix</keyword>